<dbReference type="Proteomes" id="UP001301350">
    <property type="component" value="Unassembled WGS sequence"/>
</dbReference>
<comment type="caution">
    <text evidence="8">The sequence shown here is derived from an EMBL/GenBank/DDBJ whole genome shotgun (WGS) entry which is preliminary data.</text>
</comment>
<dbReference type="AlphaFoldDB" id="A0AAV9IYX5"/>
<protein>
    <recommendedName>
        <fullName evidence="10">Peroxisomal membrane protein PMP22</fullName>
    </recommendedName>
</protein>
<evidence type="ECO:0000256" key="6">
    <source>
        <dbReference type="RuleBase" id="RU363053"/>
    </source>
</evidence>
<feature type="compositionally biased region" description="Gly residues" evidence="7">
    <location>
        <begin position="74"/>
        <end position="97"/>
    </location>
</feature>
<dbReference type="Pfam" id="PF04117">
    <property type="entry name" value="Mpv17_PMP22"/>
    <property type="match status" value="1"/>
</dbReference>
<evidence type="ECO:0000256" key="2">
    <source>
        <dbReference type="ARBA" id="ARBA00006824"/>
    </source>
</evidence>
<evidence type="ECO:0000313" key="8">
    <source>
        <dbReference type="EMBL" id="KAK4537530.1"/>
    </source>
</evidence>
<name>A0AAV9IYX5_CYACA</name>
<evidence type="ECO:0000256" key="4">
    <source>
        <dbReference type="ARBA" id="ARBA00022989"/>
    </source>
</evidence>
<evidence type="ECO:0000256" key="5">
    <source>
        <dbReference type="ARBA" id="ARBA00023136"/>
    </source>
</evidence>
<dbReference type="GO" id="GO:0016020">
    <property type="term" value="C:membrane"/>
    <property type="evidence" value="ECO:0007669"/>
    <property type="project" value="UniProtKB-SubCell"/>
</dbReference>
<keyword evidence="4" id="KW-1133">Transmembrane helix</keyword>
<organism evidence="8 9">
    <name type="scientific">Cyanidium caldarium</name>
    <name type="common">Red alga</name>
    <dbReference type="NCBI Taxonomy" id="2771"/>
    <lineage>
        <taxon>Eukaryota</taxon>
        <taxon>Rhodophyta</taxon>
        <taxon>Bangiophyceae</taxon>
        <taxon>Cyanidiales</taxon>
        <taxon>Cyanidiaceae</taxon>
        <taxon>Cyanidium</taxon>
    </lineage>
</organism>
<feature type="region of interest" description="Disordered" evidence="7">
    <location>
        <begin position="62"/>
        <end position="97"/>
    </location>
</feature>
<keyword evidence="9" id="KW-1185">Reference proteome</keyword>
<sequence>MVCTGFVVSGGVPRAGRGGALRMRLSARGGDWDGQRPALRSVWRVGGYPGCRRLGSGWGVTGRALDPDSAGSPPMGGGRSGGGRGGGGDGGGGGGGGASWGRANPLPAIWGFYLEKLTRYPLLTKMCTSLVGFGLGDVLAQRFLDKNLQLDTKRLFRMMSFGFLIHGSTGHYWYQALDRYIRGTGVKEVVSKVALDQLLWAPIFTAIFLGYTSLTSGATWDAAKSKIRADTFTGVRASWSVWPVAHAINFRFIPPSQRLLYINAVQVAYNMFLSILAQSNAGSVKFGGSSGAAGKGTGKKKPGNKK</sequence>
<evidence type="ECO:0008006" key="10">
    <source>
        <dbReference type="Google" id="ProtNLM"/>
    </source>
</evidence>
<evidence type="ECO:0000256" key="7">
    <source>
        <dbReference type="SAM" id="MobiDB-lite"/>
    </source>
</evidence>
<reference evidence="8 9" key="1">
    <citation type="submission" date="2022-07" db="EMBL/GenBank/DDBJ databases">
        <title>Genome-wide signatures of adaptation to extreme environments.</title>
        <authorList>
            <person name="Cho C.H."/>
            <person name="Yoon H.S."/>
        </authorList>
    </citation>
    <scope>NUCLEOTIDE SEQUENCE [LARGE SCALE GENOMIC DNA]</scope>
    <source>
        <strain evidence="8 9">DBV 063 E5</strain>
    </source>
</reference>
<gene>
    <name evidence="8" type="ORF">CDCA_CDCA13G3555</name>
</gene>
<dbReference type="PANTHER" id="PTHR11266">
    <property type="entry name" value="PEROXISOMAL MEMBRANE PROTEIN 2, PXMP2 MPV17"/>
    <property type="match status" value="1"/>
</dbReference>
<dbReference type="EMBL" id="JANCYW010000013">
    <property type="protein sequence ID" value="KAK4537530.1"/>
    <property type="molecule type" value="Genomic_DNA"/>
</dbReference>
<evidence type="ECO:0000256" key="3">
    <source>
        <dbReference type="ARBA" id="ARBA00022692"/>
    </source>
</evidence>
<keyword evidence="3" id="KW-0812">Transmembrane</keyword>
<comment type="subcellular location">
    <subcellularLocation>
        <location evidence="1">Membrane</location>
        <topology evidence="1">Multi-pass membrane protein</topology>
    </subcellularLocation>
</comment>
<evidence type="ECO:0000313" key="9">
    <source>
        <dbReference type="Proteomes" id="UP001301350"/>
    </source>
</evidence>
<evidence type="ECO:0000256" key="1">
    <source>
        <dbReference type="ARBA" id="ARBA00004141"/>
    </source>
</evidence>
<dbReference type="PANTHER" id="PTHR11266:SF17">
    <property type="entry name" value="PROTEIN MPV17"/>
    <property type="match status" value="1"/>
</dbReference>
<dbReference type="GO" id="GO:0005737">
    <property type="term" value="C:cytoplasm"/>
    <property type="evidence" value="ECO:0007669"/>
    <property type="project" value="TreeGrafter"/>
</dbReference>
<dbReference type="InterPro" id="IPR007248">
    <property type="entry name" value="Mpv17_PMP22"/>
</dbReference>
<keyword evidence="5" id="KW-0472">Membrane</keyword>
<proteinExistence type="inferred from homology"/>
<accession>A0AAV9IYX5</accession>
<comment type="similarity">
    <text evidence="2 6">Belongs to the peroxisomal membrane protein PXMP2/4 family.</text>
</comment>